<dbReference type="Gene3D" id="1.10.10.60">
    <property type="entry name" value="Homeodomain-like"/>
    <property type="match status" value="1"/>
</dbReference>
<keyword evidence="2" id="KW-0238">DNA-binding</keyword>
<dbReference type="InterPro" id="IPR018060">
    <property type="entry name" value="HTH_AraC"/>
</dbReference>
<evidence type="ECO:0000313" key="5">
    <source>
        <dbReference type="EMBL" id="GHC40164.1"/>
    </source>
</evidence>
<keyword evidence="1" id="KW-0805">Transcription regulation</keyword>
<comment type="caution">
    <text evidence="5">The sequence shown here is derived from an EMBL/GenBank/DDBJ whole genome shotgun (WGS) entry which is preliminary data.</text>
</comment>
<proteinExistence type="predicted"/>
<dbReference type="PROSITE" id="PS00041">
    <property type="entry name" value="HTH_ARAC_FAMILY_1"/>
    <property type="match status" value="1"/>
</dbReference>
<evidence type="ECO:0000256" key="1">
    <source>
        <dbReference type="ARBA" id="ARBA00023015"/>
    </source>
</evidence>
<evidence type="ECO:0000259" key="4">
    <source>
        <dbReference type="PROSITE" id="PS01124"/>
    </source>
</evidence>
<feature type="domain" description="HTH araC/xylS-type" evidence="4">
    <location>
        <begin position="152"/>
        <end position="249"/>
    </location>
</feature>
<dbReference type="InterPro" id="IPR009057">
    <property type="entry name" value="Homeodomain-like_sf"/>
</dbReference>
<dbReference type="PANTHER" id="PTHR46796:SF7">
    <property type="entry name" value="ARAC FAMILY TRANSCRIPTIONAL REGULATOR"/>
    <property type="match status" value="1"/>
</dbReference>
<dbReference type="InterPro" id="IPR050204">
    <property type="entry name" value="AraC_XylS_family_regulators"/>
</dbReference>
<evidence type="ECO:0000256" key="2">
    <source>
        <dbReference type="ARBA" id="ARBA00023125"/>
    </source>
</evidence>
<reference evidence="6" key="1">
    <citation type="journal article" date="2019" name="Int. J. Syst. Evol. Microbiol.">
        <title>The Global Catalogue of Microorganisms (GCM) 10K type strain sequencing project: providing services to taxonomists for standard genome sequencing and annotation.</title>
        <authorList>
            <consortium name="The Broad Institute Genomics Platform"/>
            <consortium name="The Broad Institute Genome Sequencing Center for Infectious Disease"/>
            <person name="Wu L."/>
            <person name="Ma J."/>
        </authorList>
    </citation>
    <scope>NUCLEOTIDE SEQUENCE [LARGE SCALE GENOMIC DNA]</scope>
    <source>
        <strain evidence="6">KCTC 23298</strain>
    </source>
</reference>
<accession>A0ABQ3FTA3</accession>
<organism evidence="5 6">
    <name type="scientific">Gemmobacter nanjingensis</name>
    <dbReference type="NCBI Taxonomy" id="488454"/>
    <lineage>
        <taxon>Bacteria</taxon>
        <taxon>Pseudomonadati</taxon>
        <taxon>Pseudomonadota</taxon>
        <taxon>Alphaproteobacteria</taxon>
        <taxon>Rhodobacterales</taxon>
        <taxon>Paracoccaceae</taxon>
        <taxon>Gemmobacter</taxon>
    </lineage>
</organism>
<evidence type="ECO:0000256" key="3">
    <source>
        <dbReference type="ARBA" id="ARBA00023163"/>
    </source>
</evidence>
<sequence length="252" mass="27131">MTETPETRPDRLSSLMARFTLSVSPAPVGTGNLIVLATQDGTADHALLCLRGKALHSGERAPLLSARVDWGGVANPLASALPDPVRVDLRQDAEGATLIRLLQAEITGPRCGSASVIARLIEVLIVRMLRDCIASGSATPGLLAGLADPRLSRAIVAIHDQPEKTWLNDDLAAIAGLSLSRFADLFTVTMGETPGAYARRWRLLLARQDLARGQRVERVAHRYGYGSAEGFSRAYRQHFGTAPIAERKRHSA</sequence>
<keyword evidence="3" id="KW-0804">Transcription</keyword>
<dbReference type="Proteomes" id="UP000658305">
    <property type="component" value="Unassembled WGS sequence"/>
</dbReference>
<dbReference type="InterPro" id="IPR032783">
    <property type="entry name" value="AraC_lig"/>
</dbReference>
<dbReference type="RefSeq" id="WP_229825864.1">
    <property type="nucleotide sequence ID" value="NZ_BMYI01000032.1"/>
</dbReference>
<dbReference type="Pfam" id="PF12833">
    <property type="entry name" value="HTH_18"/>
    <property type="match status" value="1"/>
</dbReference>
<dbReference type="SUPFAM" id="SSF46689">
    <property type="entry name" value="Homeodomain-like"/>
    <property type="match status" value="2"/>
</dbReference>
<dbReference type="PANTHER" id="PTHR46796">
    <property type="entry name" value="HTH-TYPE TRANSCRIPTIONAL ACTIVATOR RHAS-RELATED"/>
    <property type="match status" value="1"/>
</dbReference>
<evidence type="ECO:0000313" key="6">
    <source>
        <dbReference type="Proteomes" id="UP000658305"/>
    </source>
</evidence>
<gene>
    <name evidence="5" type="primary">attO</name>
    <name evidence="5" type="ORF">GCM10007291_47470</name>
</gene>
<name>A0ABQ3FTA3_9RHOB</name>
<dbReference type="EMBL" id="BMYI01000032">
    <property type="protein sequence ID" value="GHC40164.1"/>
    <property type="molecule type" value="Genomic_DNA"/>
</dbReference>
<dbReference type="SMART" id="SM00342">
    <property type="entry name" value="HTH_ARAC"/>
    <property type="match status" value="1"/>
</dbReference>
<dbReference type="PROSITE" id="PS01124">
    <property type="entry name" value="HTH_ARAC_FAMILY_2"/>
    <property type="match status" value="1"/>
</dbReference>
<dbReference type="Pfam" id="PF12852">
    <property type="entry name" value="Cupin_6"/>
    <property type="match status" value="1"/>
</dbReference>
<dbReference type="InterPro" id="IPR018062">
    <property type="entry name" value="HTH_AraC-typ_CS"/>
</dbReference>
<protein>
    <submittedName>
        <fullName evidence="5">AraC family transcriptional regulator</fullName>
    </submittedName>
</protein>
<keyword evidence="6" id="KW-1185">Reference proteome</keyword>